<reference evidence="3 4" key="1">
    <citation type="submission" date="2019-06" db="EMBL/GenBank/DDBJ databases">
        <title>Sequencing the genomes of 1000 actinobacteria strains.</title>
        <authorList>
            <person name="Klenk H.-P."/>
        </authorList>
    </citation>
    <scope>NUCLEOTIDE SEQUENCE [LARGE SCALE GENOMIC DNA]</scope>
    <source>
        <strain evidence="3 4">DSM 45928</strain>
    </source>
</reference>
<dbReference type="InParanoid" id="A0A543B340"/>
<feature type="transmembrane region" description="Helical" evidence="1">
    <location>
        <begin position="327"/>
        <end position="344"/>
    </location>
</feature>
<dbReference type="InterPro" id="IPR052529">
    <property type="entry name" value="Bact_Transport_Assoc"/>
</dbReference>
<evidence type="ECO:0000313" key="4">
    <source>
        <dbReference type="Proteomes" id="UP000317043"/>
    </source>
</evidence>
<proteinExistence type="predicted"/>
<dbReference type="InterPro" id="IPR007349">
    <property type="entry name" value="DUF418"/>
</dbReference>
<keyword evidence="1" id="KW-0472">Membrane</keyword>
<dbReference type="AlphaFoldDB" id="A0A543B340"/>
<comment type="caution">
    <text evidence="3">The sequence shown here is derived from an EMBL/GenBank/DDBJ whole genome shotgun (WGS) entry which is preliminary data.</text>
</comment>
<feature type="transmembrane region" description="Helical" evidence="1">
    <location>
        <begin position="242"/>
        <end position="264"/>
    </location>
</feature>
<protein>
    <submittedName>
        <fullName evidence="3">Putative membrane protein YeiB</fullName>
    </submittedName>
</protein>
<feature type="transmembrane region" description="Helical" evidence="1">
    <location>
        <begin position="80"/>
        <end position="97"/>
    </location>
</feature>
<gene>
    <name evidence="3" type="ORF">FB566_4852</name>
</gene>
<keyword evidence="1" id="KW-1133">Transmembrane helix</keyword>
<feature type="transmembrane region" description="Helical" evidence="1">
    <location>
        <begin position="284"/>
        <end position="307"/>
    </location>
</feature>
<keyword evidence="1" id="KW-0812">Transmembrane</keyword>
<evidence type="ECO:0000259" key="2">
    <source>
        <dbReference type="Pfam" id="PF04235"/>
    </source>
</evidence>
<evidence type="ECO:0000313" key="3">
    <source>
        <dbReference type="EMBL" id="TQL79251.1"/>
    </source>
</evidence>
<dbReference type="PANTHER" id="PTHR30590:SF2">
    <property type="entry name" value="INNER MEMBRANE PROTEIN"/>
    <property type="match status" value="1"/>
</dbReference>
<feature type="domain" description="DUF418" evidence="2">
    <location>
        <begin position="228"/>
        <end position="391"/>
    </location>
</feature>
<evidence type="ECO:0000256" key="1">
    <source>
        <dbReference type="SAM" id="Phobius"/>
    </source>
</evidence>
<sequence>MSSSASTARAAPTVIGPVTGAQRIAAPDLARGLMLAFVALANSVIYLYDRPYGTRQHIVEDGSFDRITAFLTTILVECRGYPLFAALFGYGIVGAYLRRREAGYGDADARRMLRRRGWWLVAFGAAHALLLFSGDILGLYGLLSLLLLTMLKLRDRTVLFIAAGWLVIAGLFQGLAYSDSGPHEERSFFWSFAIADPVTAAGSRAVEWLMTPFGLLGVFTAALAGMWAARRDLLARPDRHRRLLRTVAFVGVTASMLGGLPVGLQVAHVIPSTSFVTDYAFSTLHVVTGVLGGLGYAALIGLVAHRFTADGGGPITRAITACGRRSLSCYLFQSIVFVALFAPYTLGMGAWLGSAATAGIALATWALSVGLAELMRRADHPGPAEMLLRRLGGSRRI</sequence>
<feature type="transmembrane region" description="Helical" evidence="1">
    <location>
        <begin position="118"/>
        <end position="151"/>
    </location>
</feature>
<organism evidence="3 4">
    <name type="scientific">Stackebrandtia endophytica</name>
    <dbReference type="NCBI Taxonomy" id="1496996"/>
    <lineage>
        <taxon>Bacteria</taxon>
        <taxon>Bacillati</taxon>
        <taxon>Actinomycetota</taxon>
        <taxon>Actinomycetes</taxon>
        <taxon>Glycomycetales</taxon>
        <taxon>Glycomycetaceae</taxon>
        <taxon>Stackebrandtia</taxon>
    </lineage>
</organism>
<dbReference type="PANTHER" id="PTHR30590">
    <property type="entry name" value="INNER MEMBRANE PROTEIN"/>
    <property type="match status" value="1"/>
</dbReference>
<name>A0A543B340_9ACTN</name>
<feature type="transmembrane region" description="Helical" evidence="1">
    <location>
        <begin position="350"/>
        <end position="372"/>
    </location>
</feature>
<feature type="transmembrane region" description="Helical" evidence="1">
    <location>
        <begin position="157"/>
        <end position="176"/>
    </location>
</feature>
<dbReference type="RefSeq" id="WP_246100298.1">
    <property type="nucleotide sequence ID" value="NZ_JBHTGS010000002.1"/>
</dbReference>
<keyword evidence="4" id="KW-1185">Reference proteome</keyword>
<dbReference type="Proteomes" id="UP000317043">
    <property type="component" value="Unassembled WGS sequence"/>
</dbReference>
<feature type="transmembrane region" description="Helical" evidence="1">
    <location>
        <begin position="29"/>
        <end position="48"/>
    </location>
</feature>
<accession>A0A543B340</accession>
<dbReference type="EMBL" id="VFOW01000001">
    <property type="protein sequence ID" value="TQL79251.1"/>
    <property type="molecule type" value="Genomic_DNA"/>
</dbReference>
<feature type="transmembrane region" description="Helical" evidence="1">
    <location>
        <begin position="212"/>
        <end position="230"/>
    </location>
</feature>
<dbReference type="Pfam" id="PF04235">
    <property type="entry name" value="DUF418"/>
    <property type="match status" value="1"/>
</dbReference>